<protein>
    <submittedName>
        <fullName evidence="1">Uncharacterized protein</fullName>
    </submittedName>
</protein>
<reference evidence="1 2" key="1">
    <citation type="journal article" date="2018" name="Front. Microbiol.">
        <title>Genome-Wide Analysis of Corynespora cassiicola Leaf Fall Disease Putative Effectors.</title>
        <authorList>
            <person name="Lopez D."/>
            <person name="Ribeiro S."/>
            <person name="Label P."/>
            <person name="Fumanal B."/>
            <person name="Venisse J.S."/>
            <person name="Kohler A."/>
            <person name="de Oliveira R.R."/>
            <person name="Labutti K."/>
            <person name="Lipzen A."/>
            <person name="Lail K."/>
            <person name="Bauer D."/>
            <person name="Ohm R.A."/>
            <person name="Barry K.W."/>
            <person name="Spatafora J."/>
            <person name="Grigoriev I.V."/>
            <person name="Martin F.M."/>
            <person name="Pujade-Renaud V."/>
        </authorList>
    </citation>
    <scope>NUCLEOTIDE SEQUENCE [LARGE SCALE GENOMIC DNA]</scope>
    <source>
        <strain evidence="1 2">Philippines</strain>
    </source>
</reference>
<accession>A0A2T2NT69</accession>
<keyword evidence="2" id="KW-1185">Reference proteome</keyword>
<proteinExistence type="predicted"/>
<evidence type="ECO:0000313" key="1">
    <source>
        <dbReference type="EMBL" id="PSN68603.1"/>
    </source>
</evidence>
<organism evidence="1 2">
    <name type="scientific">Corynespora cassiicola Philippines</name>
    <dbReference type="NCBI Taxonomy" id="1448308"/>
    <lineage>
        <taxon>Eukaryota</taxon>
        <taxon>Fungi</taxon>
        <taxon>Dikarya</taxon>
        <taxon>Ascomycota</taxon>
        <taxon>Pezizomycotina</taxon>
        <taxon>Dothideomycetes</taxon>
        <taxon>Pleosporomycetidae</taxon>
        <taxon>Pleosporales</taxon>
        <taxon>Corynesporascaceae</taxon>
        <taxon>Corynespora</taxon>
    </lineage>
</organism>
<sequence>MLPASLCKFICCAAWSGLARTRSRPNPQVTGPRVTFLLRGTRPDPPSHVPCNAPAQLHTPWKRPRIKTIKTLLRLKAACIMRGWKEKGVEEYSLEE</sequence>
<dbReference type="Proteomes" id="UP000240883">
    <property type="component" value="Unassembled WGS sequence"/>
</dbReference>
<gene>
    <name evidence="1" type="ORF">BS50DRAFT_320686</name>
</gene>
<dbReference type="AlphaFoldDB" id="A0A2T2NT69"/>
<evidence type="ECO:0000313" key="2">
    <source>
        <dbReference type="Proteomes" id="UP000240883"/>
    </source>
</evidence>
<dbReference type="EMBL" id="KZ678133">
    <property type="protein sequence ID" value="PSN68603.1"/>
    <property type="molecule type" value="Genomic_DNA"/>
</dbReference>
<name>A0A2T2NT69_CORCC</name>